<gene>
    <name evidence="1" type="ORF">FB473_001587</name>
</gene>
<dbReference type="EMBL" id="JAAMOZ010000001">
    <property type="protein sequence ID" value="NIH56942.1"/>
    <property type="molecule type" value="Genomic_DNA"/>
</dbReference>
<protein>
    <submittedName>
        <fullName evidence="1">RecG-like helicase</fullName>
    </submittedName>
</protein>
<reference evidence="1 2" key="1">
    <citation type="submission" date="2020-02" db="EMBL/GenBank/DDBJ databases">
        <title>Sequencing the genomes of 1000 actinobacteria strains.</title>
        <authorList>
            <person name="Klenk H.-P."/>
        </authorList>
    </citation>
    <scope>NUCLEOTIDE SEQUENCE [LARGE SCALE GENOMIC DNA]</scope>
    <source>
        <strain evidence="1 2">DSM 19609</strain>
    </source>
</reference>
<evidence type="ECO:0000313" key="1">
    <source>
        <dbReference type="EMBL" id="NIH56942.1"/>
    </source>
</evidence>
<dbReference type="Proteomes" id="UP000749311">
    <property type="component" value="Unassembled WGS sequence"/>
</dbReference>
<dbReference type="CDD" id="cd04488">
    <property type="entry name" value="RecG_wedge_OBF"/>
    <property type="match status" value="1"/>
</dbReference>
<sequence>MPRTRPRPAADTLPGGLRRLRRLLASSEELANEELAREAIDSGATTIASLRPRTRGVVQGTVGVLTINPRNGRSWLEAELRDGTGVLLLIWMGRRLIPGVDPGTKLRVSGMIADYNGRLAVFNPAYELLA</sequence>
<dbReference type="PIRSF" id="PIRSF006910">
    <property type="entry name" value="NA_bind_Rv2694c_prd"/>
    <property type="match status" value="1"/>
</dbReference>
<organism evidence="1 2">
    <name type="scientific">Brooklawnia cerclae</name>
    <dbReference type="NCBI Taxonomy" id="349934"/>
    <lineage>
        <taxon>Bacteria</taxon>
        <taxon>Bacillati</taxon>
        <taxon>Actinomycetota</taxon>
        <taxon>Actinomycetes</taxon>
        <taxon>Propionibacteriales</taxon>
        <taxon>Propionibacteriaceae</taxon>
        <taxon>Brooklawnia</taxon>
    </lineage>
</organism>
<name>A0ABX0SEY5_9ACTN</name>
<keyword evidence="2" id="KW-1185">Reference proteome</keyword>
<dbReference type="InterPro" id="IPR016499">
    <property type="entry name" value="NucleicA-bd_Rv2694c_prd"/>
</dbReference>
<dbReference type="InterPro" id="IPR012340">
    <property type="entry name" value="NA-bd_OB-fold"/>
</dbReference>
<accession>A0ABX0SEY5</accession>
<comment type="caution">
    <text evidence="1">The sequence shown here is derived from an EMBL/GenBank/DDBJ whole genome shotgun (WGS) entry which is preliminary data.</text>
</comment>
<evidence type="ECO:0000313" key="2">
    <source>
        <dbReference type="Proteomes" id="UP000749311"/>
    </source>
</evidence>
<dbReference type="SUPFAM" id="SSF50249">
    <property type="entry name" value="Nucleic acid-binding proteins"/>
    <property type="match status" value="1"/>
</dbReference>
<proteinExistence type="predicted"/>
<dbReference type="RefSeq" id="WP_167166260.1">
    <property type="nucleotide sequence ID" value="NZ_BAAAOO010000015.1"/>
</dbReference>
<dbReference type="Gene3D" id="2.40.50.140">
    <property type="entry name" value="Nucleic acid-binding proteins"/>
    <property type="match status" value="1"/>
</dbReference>